<dbReference type="RefSeq" id="WP_042454385.1">
    <property type="nucleotide sequence ID" value="NZ_BBPN01000033.1"/>
</dbReference>
<keyword evidence="1" id="KW-1133">Transmembrane helix</keyword>
<dbReference type="Proteomes" id="UP000183015">
    <property type="component" value="Unassembled WGS sequence"/>
</dbReference>
<evidence type="ECO:0000313" key="3">
    <source>
        <dbReference type="Proteomes" id="UP000183015"/>
    </source>
</evidence>
<dbReference type="AlphaFoldDB" id="A0A1H7HM35"/>
<dbReference type="eggNOG" id="ENOG5031NGG">
    <property type="taxonomic scope" value="Bacteria"/>
</dbReference>
<keyword evidence="3" id="KW-1185">Reference proteome</keyword>
<proteinExistence type="predicted"/>
<dbReference type="EMBL" id="FOAZ01000002">
    <property type="protein sequence ID" value="SEK51339.1"/>
    <property type="molecule type" value="Genomic_DNA"/>
</dbReference>
<feature type="transmembrane region" description="Helical" evidence="1">
    <location>
        <begin position="58"/>
        <end position="81"/>
    </location>
</feature>
<evidence type="ECO:0000313" key="2">
    <source>
        <dbReference type="EMBL" id="SEK51339.1"/>
    </source>
</evidence>
<sequence length="83" mass="8443">MGLLELAALPVLIALLLLAVGAVLAVVPARALRTLGDGFGFDGAAAARRAVGRVPARLAGLMLAGYGVFLMGNTVGLFRAFHL</sequence>
<reference evidence="3" key="1">
    <citation type="submission" date="2016-10" db="EMBL/GenBank/DDBJ databases">
        <authorList>
            <person name="Varghese N."/>
        </authorList>
    </citation>
    <scope>NUCLEOTIDE SEQUENCE [LARGE SCALE GENOMIC DNA]</scope>
    <source>
        <strain evidence="3">DSM 45096 / BCRC 16803 / CGMCC 4.1857 / CIP 109030 / JCM 12277 / KCTC 19219 / NBRC 100920 / 33214</strain>
    </source>
</reference>
<name>A0A1H7HM35_STRJI</name>
<protein>
    <submittedName>
        <fullName evidence="2">Uncharacterized protein</fullName>
    </submittedName>
</protein>
<accession>A0A1H7HM35</accession>
<keyword evidence="1" id="KW-0472">Membrane</keyword>
<evidence type="ECO:0000256" key="1">
    <source>
        <dbReference type="SAM" id="Phobius"/>
    </source>
</evidence>
<gene>
    <name evidence="2" type="ORF">SAMN05414137_102272</name>
</gene>
<organism evidence="2 3">
    <name type="scientific">Streptacidiphilus jiangxiensis</name>
    <dbReference type="NCBI Taxonomy" id="235985"/>
    <lineage>
        <taxon>Bacteria</taxon>
        <taxon>Bacillati</taxon>
        <taxon>Actinomycetota</taxon>
        <taxon>Actinomycetes</taxon>
        <taxon>Kitasatosporales</taxon>
        <taxon>Streptomycetaceae</taxon>
        <taxon>Streptacidiphilus</taxon>
    </lineage>
</organism>
<keyword evidence="1" id="KW-0812">Transmembrane</keyword>